<dbReference type="Proteomes" id="UP001159042">
    <property type="component" value="Unassembled WGS sequence"/>
</dbReference>
<dbReference type="PANTHER" id="PTHR13325:SF3">
    <property type="entry name" value="MEMBRANE-BOUND TRANSCRIPTION FACTOR SITE-2 PROTEASE"/>
    <property type="match status" value="1"/>
</dbReference>
<feature type="transmembrane region" description="Helical" evidence="10">
    <location>
        <begin position="69"/>
        <end position="97"/>
    </location>
</feature>
<evidence type="ECO:0000256" key="4">
    <source>
        <dbReference type="ARBA" id="ARBA00014400"/>
    </source>
</evidence>
<evidence type="ECO:0000256" key="8">
    <source>
        <dbReference type="ARBA" id="ARBA00032658"/>
    </source>
</evidence>
<proteinExistence type="predicted"/>
<evidence type="ECO:0000256" key="6">
    <source>
        <dbReference type="ARBA" id="ARBA00022989"/>
    </source>
</evidence>
<dbReference type="EC" id="3.4.24.85" evidence="3"/>
<dbReference type="GO" id="GO:0005737">
    <property type="term" value="C:cytoplasm"/>
    <property type="evidence" value="ECO:0007669"/>
    <property type="project" value="TreeGrafter"/>
</dbReference>
<dbReference type="GO" id="GO:1905897">
    <property type="term" value="P:regulation of response to endoplasmic reticulum stress"/>
    <property type="evidence" value="ECO:0007669"/>
    <property type="project" value="TreeGrafter"/>
</dbReference>
<feature type="transmembrane region" description="Helical" evidence="10">
    <location>
        <begin position="416"/>
        <end position="440"/>
    </location>
</feature>
<dbReference type="GO" id="GO:0016020">
    <property type="term" value="C:membrane"/>
    <property type="evidence" value="ECO:0007669"/>
    <property type="project" value="InterPro"/>
</dbReference>
<protein>
    <recommendedName>
        <fullName evidence="4">Membrane-bound transcription factor site-2 protease</fullName>
        <ecNumber evidence="3">3.4.24.85</ecNumber>
    </recommendedName>
    <alternativeName>
        <fullName evidence="8">Endopeptidase S2P</fullName>
    </alternativeName>
</protein>
<feature type="transmembrane region" description="Helical" evidence="10">
    <location>
        <begin position="7"/>
        <end position="24"/>
    </location>
</feature>
<comment type="catalytic activity">
    <reaction evidence="1">
        <text>Cleaves several transcription factors that are type-2 transmembrane proteins within membrane-spanning domains. Known substrates include sterol regulatory element-binding protein (SREBP) -1, SREBP-2 and forms of the transcriptional activator ATF6. SREBP-2 is cleaved at the site 477-DRSRILL-|-CVLTFLCLSFNPLTSLLQWGGA-505. The residues Asn-Pro, 11 residues distal to the site of cleavage in the membrane-spanning domain, are important for cleavage by S2P endopeptidase. Replacement of either of these residues does not prevent cleavage, but there is no cleavage if both of these residues are replaced.</text>
        <dbReference type="EC" id="3.4.24.85"/>
    </reaction>
</comment>
<dbReference type="EMBL" id="JANEYG010000021">
    <property type="protein sequence ID" value="KAJ8918925.1"/>
    <property type="molecule type" value="Genomic_DNA"/>
</dbReference>
<evidence type="ECO:0000259" key="11">
    <source>
        <dbReference type="Pfam" id="PF02163"/>
    </source>
</evidence>
<reference evidence="12 13" key="1">
    <citation type="journal article" date="2023" name="Insect Mol. Biol.">
        <title>Genome sequencing provides insights into the evolution of gene families encoding plant cell wall-degrading enzymes in longhorned beetles.</title>
        <authorList>
            <person name="Shin N.R."/>
            <person name="Okamura Y."/>
            <person name="Kirsch R."/>
            <person name="Pauchet Y."/>
        </authorList>
    </citation>
    <scope>NUCLEOTIDE SEQUENCE [LARGE SCALE GENOMIC DNA]</scope>
    <source>
        <strain evidence="12">EAD_L_NR</strain>
    </source>
</reference>
<keyword evidence="13" id="KW-1185">Reference proteome</keyword>
<comment type="subcellular location">
    <subcellularLocation>
        <location evidence="2">Endomembrane system</location>
        <topology evidence="2">Multi-pass membrane protein</topology>
    </subcellularLocation>
</comment>
<sequence>MDITTGLILIAVIHGILLFFDNFFKTCAHYPYIKFLEGTGFQISFFAIKWKTKAFNRLLIRWGNSRPHFLHLWFNLGLYATIILLPISVLLLLYSFVQTAFRGEGGSKAIIQPIIPGVNLPVSELGYYSLALVVCSIVHELGHALAAVLEDVNLIDTGANILFILPVAYVNLSTEKFSALTRQRILKILCAGIWHNLVLTVAALLLFQTLPFMFSSFYHINKGVTVTNIVKHSPLLGSRGFQLGDTVYKINDCLVRNENDWYGCLESLEERKSAFCIESDIVHSLDESIPLKHVENGNLDCCDKDNPKNICFEYLDSSDGILELPSHACLPGRTVVEKSLNFCSVDSNACPSSFYCFRPILANGTNLFKIICRDKTVVYLGRASDIYRTVETSSYIPSVFFTTTTVPDAVTKFVKYLAMFSLGLAIVNVIPFVCMDGQHIAEVLGVFLLRKRCGKNGAKVTSTIVTWFFTFILAIQCLMTVSKMF</sequence>
<dbReference type="PRINTS" id="PR01000">
    <property type="entry name" value="SREBPS2PTASE"/>
</dbReference>
<evidence type="ECO:0000256" key="2">
    <source>
        <dbReference type="ARBA" id="ARBA00004127"/>
    </source>
</evidence>
<evidence type="ECO:0000313" key="12">
    <source>
        <dbReference type="EMBL" id="KAJ8918925.1"/>
    </source>
</evidence>
<dbReference type="AlphaFoldDB" id="A0AAV8VXI2"/>
<evidence type="ECO:0000256" key="10">
    <source>
        <dbReference type="SAM" id="Phobius"/>
    </source>
</evidence>
<name>A0AAV8VXI2_9CUCU</name>
<feature type="transmembrane region" description="Helical" evidence="10">
    <location>
        <begin position="184"/>
        <end position="207"/>
    </location>
</feature>
<comment type="function">
    <text evidence="9">Zinc metalloprotease that mediates intramembrane proteolysis of proteins such as ATF6, ATF6B, SREBF1/SREBP1 and SREBF2/SREBP2. Catalyzes the second step in the proteolytic activation of the sterol regulatory element-binding proteins (SREBPs) SREBF1/SREBP1 and SREBF2/SREBP2: cleaves SREBPs within the first transmembrane segment, thereby releasing the N-terminal segment with a portion of the transmembrane segment attached. Mature N-terminal SREBP fragments shuttle to the nucleus and activate gene transcription. Also mediates the second step in the proteolytic activation of the cyclic AMP-dependent transcription factor ATF-6 (ATF6 and ATF6B). Involved in intramembrane proteolysis during bone formation. In astrocytes and osteoblasts, upon DNA damage and ER stress, mediates the second step of the regulated intramembrane proteolytic activation of the transcription factor CREB3L1, leading to the inhibition of cell-cycle progression.</text>
</comment>
<evidence type="ECO:0000256" key="1">
    <source>
        <dbReference type="ARBA" id="ARBA00001350"/>
    </source>
</evidence>
<evidence type="ECO:0000256" key="3">
    <source>
        <dbReference type="ARBA" id="ARBA00012347"/>
    </source>
</evidence>
<comment type="caution">
    <text evidence="12">The sequence shown here is derived from an EMBL/GenBank/DDBJ whole genome shotgun (WGS) entry which is preliminary data.</text>
</comment>
<dbReference type="Pfam" id="PF02163">
    <property type="entry name" value="Peptidase_M50"/>
    <property type="match status" value="1"/>
</dbReference>
<gene>
    <name evidence="12" type="ORF">NQ315_016827</name>
</gene>
<keyword evidence="6 10" id="KW-1133">Transmembrane helix</keyword>
<evidence type="ECO:0000256" key="5">
    <source>
        <dbReference type="ARBA" id="ARBA00022692"/>
    </source>
</evidence>
<organism evidence="12 13">
    <name type="scientific">Exocentrus adspersus</name>
    <dbReference type="NCBI Taxonomy" id="1586481"/>
    <lineage>
        <taxon>Eukaryota</taxon>
        <taxon>Metazoa</taxon>
        <taxon>Ecdysozoa</taxon>
        <taxon>Arthropoda</taxon>
        <taxon>Hexapoda</taxon>
        <taxon>Insecta</taxon>
        <taxon>Pterygota</taxon>
        <taxon>Neoptera</taxon>
        <taxon>Endopterygota</taxon>
        <taxon>Coleoptera</taxon>
        <taxon>Polyphaga</taxon>
        <taxon>Cucujiformia</taxon>
        <taxon>Chrysomeloidea</taxon>
        <taxon>Cerambycidae</taxon>
        <taxon>Lamiinae</taxon>
        <taxon>Acanthocinini</taxon>
        <taxon>Exocentrus</taxon>
    </lineage>
</organism>
<accession>A0AAV8VXI2</accession>
<dbReference type="GO" id="GO:0004222">
    <property type="term" value="F:metalloendopeptidase activity"/>
    <property type="evidence" value="ECO:0007669"/>
    <property type="project" value="InterPro"/>
</dbReference>
<evidence type="ECO:0000256" key="7">
    <source>
        <dbReference type="ARBA" id="ARBA00023136"/>
    </source>
</evidence>
<dbReference type="GO" id="GO:0031293">
    <property type="term" value="P:membrane protein intracellular domain proteolysis"/>
    <property type="evidence" value="ECO:0007669"/>
    <property type="project" value="TreeGrafter"/>
</dbReference>
<dbReference type="PANTHER" id="PTHR13325">
    <property type="entry name" value="PROTEASE M50 MEMBRANE-BOUND TRANSCRIPTION FACTOR SITE 2 PROTEASE"/>
    <property type="match status" value="1"/>
</dbReference>
<evidence type="ECO:0000256" key="9">
    <source>
        <dbReference type="ARBA" id="ARBA00045828"/>
    </source>
</evidence>
<dbReference type="InterPro" id="IPR001193">
    <property type="entry name" value="MBTPS2"/>
</dbReference>
<evidence type="ECO:0000313" key="13">
    <source>
        <dbReference type="Proteomes" id="UP001159042"/>
    </source>
</evidence>
<feature type="domain" description="Peptidase M50" evidence="11">
    <location>
        <begin position="128"/>
        <end position="464"/>
    </location>
</feature>
<feature type="transmembrane region" description="Helical" evidence="10">
    <location>
        <begin position="460"/>
        <end position="481"/>
    </location>
</feature>
<keyword evidence="7 10" id="KW-0472">Membrane</keyword>
<dbReference type="GO" id="GO:0012505">
    <property type="term" value="C:endomembrane system"/>
    <property type="evidence" value="ECO:0007669"/>
    <property type="project" value="UniProtKB-SubCell"/>
</dbReference>
<keyword evidence="5 10" id="KW-0812">Transmembrane</keyword>
<dbReference type="InterPro" id="IPR008915">
    <property type="entry name" value="Peptidase_M50"/>
</dbReference>